<evidence type="ECO:0000256" key="1">
    <source>
        <dbReference type="SAM" id="MobiDB-lite"/>
    </source>
</evidence>
<evidence type="ECO:0000313" key="2">
    <source>
        <dbReference type="EMBL" id="CAG8530567.1"/>
    </source>
</evidence>
<feature type="compositionally biased region" description="Basic residues" evidence="1">
    <location>
        <begin position="104"/>
        <end position="115"/>
    </location>
</feature>
<dbReference type="EMBL" id="CAJVPI010000402">
    <property type="protein sequence ID" value="CAG8530567.1"/>
    <property type="molecule type" value="Genomic_DNA"/>
</dbReference>
<comment type="caution">
    <text evidence="2">The sequence shown here is derived from an EMBL/GenBank/DDBJ whole genome shotgun (WGS) entry which is preliminary data.</text>
</comment>
<proteinExistence type="predicted"/>
<protein>
    <submittedName>
        <fullName evidence="2">5308_t:CDS:1</fullName>
    </submittedName>
</protein>
<name>A0A9N9AFE9_9GLOM</name>
<feature type="region of interest" description="Disordered" evidence="1">
    <location>
        <begin position="87"/>
        <end position="115"/>
    </location>
</feature>
<gene>
    <name evidence="2" type="ORF">PBRASI_LOCUS4088</name>
</gene>
<dbReference type="AlphaFoldDB" id="A0A9N9AFE9"/>
<dbReference type="SUPFAM" id="SSF47095">
    <property type="entry name" value="HMG-box"/>
    <property type="match status" value="1"/>
</dbReference>
<reference evidence="2" key="1">
    <citation type="submission" date="2021-06" db="EMBL/GenBank/DDBJ databases">
        <authorList>
            <person name="Kallberg Y."/>
            <person name="Tangrot J."/>
            <person name="Rosling A."/>
        </authorList>
    </citation>
    <scope>NUCLEOTIDE SEQUENCE</scope>
    <source>
        <strain evidence="2">BR232B</strain>
    </source>
</reference>
<dbReference type="Proteomes" id="UP000789739">
    <property type="component" value="Unassembled WGS sequence"/>
</dbReference>
<dbReference type="InterPro" id="IPR036910">
    <property type="entry name" value="HMG_box_dom_sf"/>
</dbReference>
<sequence>MSTFPETSLTDDLTSVECNLLINLPPLYTLNFDFLIDPRHERNQNQDSRPPRPPNSWIIFRRMFESRLQSQQSDPFRMAGEDWKSQPKSALQWHNKTYPDNKPVRKKKNNWYYKR</sequence>
<organism evidence="2 3">
    <name type="scientific">Paraglomus brasilianum</name>
    <dbReference type="NCBI Taxonomy" id="144538"/>
    <lineage>
        <taxon>Eukaryota</taxon>
        <taxon>Fungi</taxon>
        <taxon>Fungi incertae sedis</taxon>
        <taxon>Mucoromycota</taxon>
        <taxon>Glomeromycotina</taxon>
        <taxon>Glomeromycetes</taxon>
        <taxon>Paraglomerales</taxon>
        <taxon>Paraglomeraceae</taxon>
        <taxon>Paraglomus</taxon>
    </lineage>
</organism>
<accession>A0A9N9AFE9</accession>
<keyword evidence="3" id="KW-1185">Reference proteome</keyword>
<dbReference type="OrthoDB" id="6247875at2759"/>
<evidence type="ECO:0000313" key="3">
    <source>
        <dbReference type="Proteomes" id="UP000789739"/>
    </source>
</evidence>